<dbReference type="InterPro" id="IPR000835">
    <property type="entry name" value="HTH_MarR-typ"/>
</dbReference>
<accession>A0A9W6HUM4</accession>
<evidence type="ECO:0000256" key="2">
    <source>
        <dbReference type="ARBA" id="ARBA00023125"/>
    </source>
</evidence>
<dbReference type="InterPro" id="IPR023187">
    <property type="entry name" value="Tscrpt_reg_MarR-type_CS"/>
</dbReference>
<dbReference type="Gene3D" id="1.10.10.10">
    <property type="entry name" value="Winged helix-like DNA-binding domain superfamily/Winged helix DNA-binding domain"/>
    <property type="match status" value="1"/>
</dbReference>
<evidence type="ECO:0000256" key="3">
    <source>
        <dbReference type="ARBA" id="ARBA00023163"/>
    </source>
</evidence>
<dbReference type="SMART" id="SM00347">
    <property type="entry name" value="HTH_MARR"/>
    <property type="match status" value="1"/>
</dbReference>
<dbReference type="SUPFAM" id="SSF46785">
    <property type="entry name" value="Winged helix' DNA-binding domain"/>
    <property type="match status" value="1"/>
</dbReference>
<dbReference type="AlphaFoldDB" id="A0A9W6HUM4"/>
<comment type="caution">
    <text evidence="6">The sequence shown here is derived from an EMBL/GenBank/DDBJ whole genome shotgun (WGS) entry which is preliminary data.</text>
</comment>
<dbReference type="EMBL" id="BSEV01000001">
    <property type="protein sequence ID" value="GLK06645.1"/>
    <property type="molecule type" value="Genomic_DNA"/>
</dbReference>
<name>A0A9W6HUM4_9ACTN</name>
<feature type="region of interest" description="Disordered" evidence="4">
    <location>
        <begin position="149"/>
        <end position="168"/>
    </location>
</feature>
<dbReference type="Pfam" id="PF12802">
    <property type="entry name" value="MarR_2"/>
    <property type="match status" value="1"/>
</dbReference>
<reference evidence="6" key="1">
    <citation type="journal article" date="2014" name="Int. J. Syst. Evol. Microbiol.">
        <title>Complete genome sequence of Corynebacterium casei LMG S-19264T (=DSM 44701T), isolated from a smear-ripened cheese.</title>
        <authorList>
            <consortium name="US DOE Joint Genome Institute (JGI-PGF)"/>
            <person name="Walter F."/>
            <person name="Albersmeier A."/>
            <person name="Kalinowski J."/>
            <person name="Ruckert C."/>
        </authorList>
    </citation>
    <scope>NUCLEOTIDE SEQUENCE</scope>
    <source>
        <strain evidence="6">VKM Ac-2007</strain>
    </source>
</reference>
<dbReference type="PROSITE" id="PS01117">
    <property type="entry name" value="HTH_MARR_1"/>
    <property type="match status" value="1"/>
</dbReference>
<evidence type="ECO:0000256" key="4">
    <source>
        <dbReference type="SAM" id="MobiDB-lite"/>
    </source>
</evidence>
<dbReference type="InterPro" id="IPR036390">
    <property type="entry name" value="WH_DNA-bd_sf"/>
</dbReference>
<keyword evidence="1" id="KW-0805">Transcription regulation</keyword>
<keyword evidence="2" id="KW-0238">DNA-binding</keyword>
<keyword evidence="3" id="KW-0804">Transcription</keyword>
<dbReference type="InterPro" id="IPR036388">
    <property type="entry name" value="WH-like_DNA-bd_sf"/>
</dbReference>
<dbReference type="GO" id="GO:0003700">
    <property type="term" value="F:DNA-binding transcription factor activity"/>
    <property type="evidence" value="ECO:0007669"/>
    <property type="project" value="InterPro"/>
</dbReference>
<dbReference type="Proteomes" id="UP001143474">
    <property type="component" value="Unassembled WGS sequence"/>
</dbReference>
<dbReference type="RefSeq" id="WP_271215250.1">
    <property type="nucleotide sequence ID" value="NZ_BAAAVD010000021.1"/>
</dbReference>
<dbReference type="PANTHER" id="PTHR33164:SF99">
    <property type="entry name" value="MARR FAMILY REGULATORY PROTEIN"/>
    <property type="match status" value="1"/>
</dbReference>
<gene>
    <name evidence="6" type="ORF">GCM10017600_00500</name>
</gene>
<evidence type="ECO:0000313" key="6">
    <source>
        <dbReference type="EMBL" id="GLK06645.1"/>
    </source>
</evidence>
<proteinExistence type="predicted"/>
<evidence type="ECO:0000259" key="5">
    <source>
        <dbReference type="SMART" id="SM00347"/>
    </source>
</evidence>
<organism evidence="6 7">
    <name type="scientific">Streptosporangium carneum</name>
    <dbReference type="NCBI Taxonomy" id="47481"/>
    <lineage>
        <taxon>Bacteria</taxon>
        <taxon>Bacillati</taxon>
        <taxon>Actinomycetota</taxon>
        <taxon>Actinomycetes</taxon>
        <taxon>Streptosporangiales</taxon>
        <taxon>Streptosporangiaceae</taxon>
        <taxon>Streptosporangium</taxon>
    </lineage>
</organism>
<reference evidence="6" key="2">
    <citation type="submission" date="2023-01" db="EMBL/GenBank/DDBJ databases">
        <authorList>
            <person name="Sun Q."/>
            <person name="Evtushenko L."/>
        </authorList>
    </citation>
    <scope>NUCLEOTIDE SEQUENCE</scope>
    <source>
        <strain evidence="6">VKM Ac-2007</strain>
    </source>
</reference>
<sequence>MRRSERKEAAPDLGILAGNVLFAVQRELFETLAEEGHPRLRPRHGAVMAYLDAEGSRATELARQSGQHKQVIGTLVDELVALGYVERRPDPQDRRAKLVCPTDLGLDQMARSDAIVAAMERRHAEALGEEVYADFKRSLQRVAGLQRAWREARESVPPGRAADGPRSG</sequence>
<keyword evidence="7" id="KW-1185">Reference proteome</keyword>
<dbReference type="InterPro" id="IPR039422">
    <property type="entry name" value="MarR/SlyA-like"/>
</dbReference>
<dbReference type="PANTHER" id="PTHR33164">
    <property type="entry name" value="TRANSCRIPTIONAL REGULATOR, MARR FAMILY"/>
    <property type="match status" value="1"/>
</dbReference>
<feature type="domain" description="HTH marR-type" evidence="5">
    <location>
        <begin position="33"/>
        <end position="131"/>
    </location>
</feature>
<dbReference type="GO" id="GO:0006950">
    <property type="term" value="P:response to stress"/>
    <property type="evidence" value="ECO:0007669"/>
    <property type="project" value="TreeGrafter"/>
</dbReference>
<protein>
    <recommendedName>
        <fullName evidence="5">HTH marR-type domain-containing protein</fullName>
    </recommendedName>
</protein>
<dbReference type="GO" id="GO:0003677">
    <property type="term" value="F:DNA binding"/>
    <property type="evidence" value="ECO:0007669"/>
    <property type="project" value="UniProtKB-KW"/>
</dbReference>
<evidence type="ECO:0000313" key="7">
    <source>
        <dbReference type="Proteomes" id="UP001143474"/>
    </source>
</evidence>
<evidence type="ECO:0000256" key="1">
    <source>
        <dbReference type="ARBA" id="ARBA00023015"/>
    </source>
</evidence>